<dbReference type="Gramene" id="OE9A094199T1">
    <property type="protein sequence ID" value="OE9A094199C1"/>
    <property type="gene ID" value="OE9A094199"/>
</dbReference>
<sequence length="173" mass="19403">MNPLKVIKAGSKRLLIDLSHSPAFSAPVLNERNEKLGFLGEEERPILANSEFLLTQEGFAGTSIKYTSACLPEAPLLLPLTLSLRLSQFVCLEGSSDPLFVRRDNEDESERRRRFRIDVLEKCGRSSALVESTAQFQCQPSWLSWVTGLMLRVEAIQRQERFGSRGHALSLPS</sequence>
<dbReference type="EMBL" id="CACTIH010003626">
    <property type="protein sequence ID" value="CAA2979191.1"/>
    <property type="molecule type" value="Genomic_DNA"/>
</dbReference>
<comment type="caution">
    <text evidence="1">The sequence shown here is derived from an EMBL/GenBank/DDBJ whole genome shotgun (WGS) entry which is preliminary data.</text>
</comment>
<protein>
    <submittedName>
        <fullName evidence="1">Uncharacterized protein</fullName>
    </submittedName>
</protein>
<evidence type="ECO:0000313" key="1">
    <source>
        <dbReference type="EMBL" id="CAA2979191.1"/>
    </source>
</evidence>
<organism evidence="1 2">
    <name type="scientific">Olea europaea subsp. europaea</name>
    <dbReference type="NCBI Taxonomy" id="158383"/>
    <lineage>
        <taxon>Eukaryota</taxon>
        <taxon>Viridiplantae</taxon>
        <taxon>Streptophyta</taxon>
        <taxon>Embryophyta</taxon>
        <taxon>Tracheophyta</taxon>
        <taxon>Spermatophyta</taxon>
        <taxon>Magnoliopsida</taxon>
        <taxon>eudicotyledons</taxon>
        <taxon>Gunneridae</taxon>
        <taxon>Pentapetalae</taxon>
        <taxon>asterids</taxon>
        <taxon>lamiids</taxon>
        <taxon>Lamiales</taxon>
        <taxon>Oleaceae</taxon>
        <taxon>Oleeae</taxon>
        <taxon>Olea</taxon>
    </lineage>
</organism>
<keyword evidence="2" id="KW-1185">Reference proteome</keyword>
<evidence type="ECO:0000313" key="2">
    <source>
        <dbReference type="Proteomes" id="UP000594638"/>
    </source>
</evidence>
<proteinExistence type="predicted"/>
<name>A0A8S0RJG6_OLEEU</name>
<dbReference type="Proteomes" id="UP000594638">
    <property type="component" value="Unassembled WGS sequence"/>
</dbReference>
<reference evidence="1 2" key="1">
    <citation type="submission" date="2019-12" db="EMBL/GenBank/DDBJ databases">
        <authorList>
            <person name="Alioto T."/>
            <person name="Alioto T."/>
            <person name="Gomez Garrido J."/>
        </authorList>
    </citation>
    <scope>NUCLEOTIDE SEQUENCE [LARGE SCALE GENOMIC DNA]</scope>
</reference>
<accession>A0A8S0RJG6</accession>
<gene>
    <name evidence="1" type="ORF">OLEA9_A094199</name>
</gene>
<dbReference type="AlphaFoldDB" id="A0A8S0RJG6"/>